<keyword evidence="6" id="KW-0067">ATP-binding</keyword>
<keyword evidence="12" id="KW-1185">Reference proteome</keyword>
<feature type="transmembrane region" description="Helical" evidence="9">
    <location>
        <begin position="442"/>
        <end position="463"/>
    </location>
</feature>
<keyword evidence="4" id="KW-0677">Repeat</keyword>
<dbReference type="KEGG" id="tet:TTHERM_00189100"/>
<dbReference type="PROSITE" id="PS50893">
    <property type="entry name" value="ABC_TRANSPORTER_2"/>
    <property type="match status" value="1"/>
</dbReference>
<keyword evidence="2" id="KW-0813">Transport</keyword>
<feature type="transmembrane region" description="Helical" evidence="9">
    <location>
        <begin position="372"/>
        <end position="399"/>
    </location>
</feature>
<evidence type="ECO:0000256" key="3">
    <source>
        <dbReference type="ARBA" id="ARBA00022692"/>
    </source>
</evidence>
<evidence type="ECO:0000256" key="5">
    <source>
        <dbReference type="ARBA" id="ARBA00022741"/>
    </source>
</evidence>
<dbReference type="Gene3D" id="3.40.50.300">
    <property type="entry name" value="P-loop containing nucleotide triphosphate hydrolases"/>
    <property type="match status" value="1"/>
</dbReference>
<dbReference type="Proteomes" id="UP000009168">
    <property type="component" value="Unassembled WGS sequence"/>
</dbReference>
<dbReference type="OrthoDB" id="10255969at2759"/>
<dbReference type="GO" id="GO:0005524">
    <property type="term" value="F:ATP binding"/>
    <property type="evidence" value="ECO:0007669"/>
    <property type="project" value="UniProtKB-KW"/>
</dbReference>
<evidence type="ECO:0000256" key="6">
    <source>
        <dbReference type="ARBA" id="ARBA00022840"/>
    </source>
</evidence>
<feature type="transmembrane region" description="Helical" evidence="9">
    <location>
        <begin position="411"/>
        <end position="430"/>
    </location>
</feature>
<dbReference type="Pfam" id="PF00005">
    <property type="entry name" value="ABC_tran"/>
    <property type="match status" value="1"/>
</dbReference>
<dbReference type="Pfam" id="PF23321">
    <property type="entry name" value="R1_ABCA1"/>
    <property type="match status" value="1"/>
</dbReference>
<dbReference type="InterPro" id="IPR003439">
    <property type="entry name" value="ABC_transporter-like_ATP-bd"/>
</dbReference>
<dbReference type="InterPro" id="IPR026082">
    <property type="entry name" value="ABCA"/>
</dbReference>
<dbReference type="InParanoid" id="I7M7Z9"/>
<keyword evidence="5" id="KW-0547">Nucleotide-binding</keyword>
<dbReference type="InterPro" id="IPR027417">
    <property type="entry name" value="P-loop_NTPase"/>
</dbReference>
<dbReference type="GO" id="GO:0005319">
    <property type="term" value="F:lipid transporter activity"/>
    <property type="evidence" value="ECO:0007669"/>
    <property type="project" value="TreeGrafter"/>
</dbReference>
<evidence type="ECO:0000256" key="9">
    <source>
        <dbReference type="SAM" id="Phobius"/>
    </source>
</evidence>
<organism evidence="11 12">
    <name type="scientific">Tetrahymena thermophila (strain SB210)</name>
    <dbReference type="NCBI Taxonomy" id="312017"/>
    <lineage>
        <taxon>Eukaryota</taxon>
        <taxon>Sar</taxon>
        <taxon>Alveolata</taxon>
        <taxon>Ciliophora</taxon>
        <taxon>Intramacronucleata</taxon>
        <taxon>Oligohymenophorea</taxon>
        <taxon>Hymenostomatida</taxon>
        <taxon>Tetrahymenina</taxon>
        <taxon>Tetrahymenidae</taxon>
        <taxon>Tetrahymena</taxon>
    </lineage>
</organism>
<dbReference type="InterPro" id="IPR056264">
    <property type="entry name" value="R2_ABCA1-4-like"/>
</dbReference>
<dbReference type="PROSITE" id="PS00211">
    <property type="entry name" value="ABC_TRANSPORTER_1"/>
    <property type="match status" value="1"/>
</dbReference>
<dbReference type="RefSeq" id="XP_001016586.1">
    <property type="nucleotide sequence ID" value="XM_001016586.1"/>
</dbReference>
<name>I7M7Z9_TETTS</name>
<protein>
    <submittedName>
        <fullName evidence="11">Transporter family ABC domain protein</fullName>
    </submittedName>
</protein>
<keyword evidence="3 9" id="KW-0812">Transmembrane</keyword>
<feature type="transmembrane region" description="Helical" evidence="9">
    <location>
        <begin position="333"/>
        <end position="351"/>
    </location>
</feature>
<dbReference type="eggNOG" id="KOG0059">
    <property type="taxonomic scope" value="Eukaryota"/>
</dbReference>
<dbReference type="FunFam" id="3.40.50.300:FF:000665">
    <property type="entry name" value="ABC transporter A family member 2"/>
    <property type="match status" value="1"/>
</dbReference>
<dbReference type="AlphaFoldDB" id="I7M7Z9"/>
<gene>
    <name evidence="11" type="ORF">TTHERM_00189100</name>
</gene>
<dbReference type="GO" id="GO:0016020">
    <property type="term" value="C:membrane"/>
    <property type="evidence" value="ECO:0007669"/>
    <property type="project" value="UniProtKB-SubCell"/>
</dbReference>
<evidence type="ECO:0000313" key="12">
    <source>
        <dbReference type="Proteomes" id="UP000009168"/>
    </source>
</evidence>
<dbReference type="InterPro" id="IPR017871">
    <property type="entry name" value="ABC_transporter-like_CS"/>
</dbReference>
<evidence type="ECO:0000313" key="11">
    <source>
        <dbReference type="EMBL" id="EAR96341.1"/>
    </source>
</evidence>
<feature type="transmembrane region" description="Helical" evidence="9">
    <location>
        <begin position="70"/>
        <end position="90"/>
    </location>
</feature>
<feature type="transmembrane region" description="Helical" evidence="9">
    <location>
        <begin position="475"/>
        <end position="492"/>
    </location>
</feature>
<dbReference type="OMA" id="KFTIHAW"/>
<evidence type="ECO:0000256" key="1">
    <source>
        <dbReference type="ARBA" id="ARBA00004141"/>
    </source>
</evidence>
<dbReference type="GeneID" id="7830845"/>
<dbReference type="SUPFAM" id="SSF52540">
    <property type="entry name" value="P-loop containing nucleoside triphosphate hydrolases"/>
    <property type="match status" value="1"/>
</dbReference>
<dbReference type="GO" id="GO:0140359">
    <property type="term" value="F:ABC-type transporter activity"/>
    <property type="evidence" value="ECO:0007669"/>
    <property type="project" value="InterPro"/>
</dbReference>
<dbReference type="PANTHER" id="PTHR19229:SF36">
    <property type="entry name" value="ATP-BINDING CASSETTE SUB-FAMILY A MEMBER 2"/>
    <property type="match status" value="1"/>
</dbReference>
<feature type="domain" description="ABC transporter" evidence="10">
    <location>
        <begin position="595"/>
        <end position="830"/>
    </location>
</feature>
<proteinExistence type="predicted"/>
<dbReference type="InterPro" id="IPR003593">
    <property type="entry name" value="AAA+_ATPase"/>
</dbReference>
<dbReference type="EMBL" id="GG662693">
    <property type="protein sequence ID" value="EAR96341.1"/>
    <property type="molecule type" value="Genomic_DNA"/>
</dbReference>
<evidence type="ECO:0000256" key="7">
    <source>
        <dbReference type="ARBA" id="ARBA00022989"/>
    </source>
</evidence>
<reference evidence="12" key="1">
    <citation type="journal article" date="2006" name="PLoS Biol.">
        <title>Macronuclear genome sequence of the ciliate Tetrahymena thermophila, a model eukaryote.</title>
        <authorList>
            <person name="Eisen J.A."/>
            <person name="Coyne R.S."/>
            <person name="Wu M."/>
            <person name="Wu D."/>
            <person name="Thiagarajan M."/>
            <person name="Wortman J.R."/>
            <person name="Badger J.H."/>
            <person name="Ren Q."/>
            <person name="Amedeo P."/>
            <person name="Jones K.M."/>
            <person name="Tallon L.J."/>
            <person name="Delcher A.L."/>
            <person name="Salzberg S.L."/>
            <person name="Silva J.C."/>
            <person name="Haas B.J."/>
            <person name="Majoros W.H."/>
            <person name="Farzad M."/>
            <person name="Carlton J.M."/>
            <person name="Smith R.K. Jr."/>
            <person name="Garg J."/>
            <person name="Pearlman R.E."/>
            <person name="Karrer K.M."/>
            <person name="Sun L."/>
            <person name="Manning G."/>
            <person name="Elde N.C."/>
            <person name="Turkewitz A.P."/>
            <person name="Asai D.J."/>
            <person name="Wilkes D.E."/>
            <person name="Wang Y."/>
            <person name="Cai H."/>
            <person name="Collins K."/>
            <person name="Stewart B.A."/>
            <person name="Lee S.R."/>
            <person name="Wilamowska K."/>
            <person name="Weinberg Z."/>
            <person name="Ruzzo W.L."/>
            <person name="Wloga D."/>
            <person name="Gaertig J."/>
            <person name="Frankel J."/>
            <person name="Tsao C.-C."/>
            <person name="Gorovsky M.A."/>
            <person name="Keeling P.J."/>
            <person name="Waller R.F."/>
            <person name="Patron N.J."/>
            <person name="Cherry J.M."/>
            <person name="Stover N.A."/>
            <person name="Krieger C.J."/>
            <person name="del Toro C."/>
            <person name="Ryder H.F."/>
            <person name="Williamson S.C."/>
            <person name="Barbeau R.A."/>
            <person name="Hamilton E.P."/>
            <person name="Orias E."/>
        </authorList>
    </citation>
    <scope>NUCLEOTIDE SEQUENCE [LARGE SCALE GENOMIC DNA]</scope>
    <source>
        <strain evidence="12">SB210</strain>
    </source>
</reference>
<dbReference type="CDD" id="cd03263">
    <property type="entry name" value="ABC_subfamily_A"/>
    <property type="match status" value="1"/>
</dbReference>
<dbReference type="HOGENOM" id="CLU_000604_19_5_1"/>
<dbReference type="PANTHER" id="PTHR19229">
    <property type="entry name" value="ATP-BINDING CASSETTE TRANSPORTER SUBFAMILY A ABCA"/>
    <property type="match status" value="1"/>
</dbReference>
<dbReference type="GO" id="GO:0016887">
    <property type="term" value="F:ATP hydrolysis activity"/>
    <property type="evidence" value="ECO:0007669"/>
    <property type="project" value="InterPro"/>
</dbReference>
<comment type="subcellular location">
    <subcellularLocation>
        <location evidence="1">Membrane</location>
        <topology evidence="1">Multi-pass membrane protein</topology>
    </subcellularLocation>
</comment>
<evidence type="ECO:0000256" key="2">
    <source>
        <dbReference type="ARBA" id="ARBA00022448"/>
    </source>
</evidence>
<dbReference type="SMART" id="SM00382">
    <property type="entry name" value="AAA"/>
    <property type="match status" value="1"/>
</dbReference>
<accession>I7M7Z9</accession>
<sequence>MNQQAYNKFEGEEIHTEDLNINRQTINSQHHQSQQQRESIVDESVRLKKKTAYQFRALFYKSIALQSKQIGTNLCQIFTPLICLIFVFLIKKLAENQFGTTFSLDYPFIFNVPGMYSWYPFIDNSTCLEWYAYDFEKNATDSTRSFVGYNNGVDEEQPQGLLKNIFQNKNKCQFEPKYNEKTVSRNVPFFKMPPENTSINEEIYESLQILNEVPYQRGIDLNSLDIIPDGAVQFQEASKEKLVYKVQINDLRIPEYHRNNGITKYRFKLENMEQPVSELRVAEGQISLIDLISRAYLQTFNENVWLVSGIQYMPLVGEDKAFIMRIISITGASLYPLALSLLLPIFMYVIVLEKEEKLLEMMKMNGMRMKDYWLMTFLFSLTLTLLTYTLFYLFGYFILGLSFFTETSLSLLFVCFFGWGLSQIALSFFFQVFLSKARSATIIGYLLSIWTSLIAVTINAAVYPDPYQLPFTMRLYPPLGFSRLMYIFSFACSNGQCFRRWDSITDEIKDCIIFLYVGFVVFTLLGVYLHEVIPQEFGTQQHWLFCLRKLRKRNKGNDFDSSMVNQNYEGLQEDEDSKQEREFVRNIEDHSQYPLVIRDLRKVYKPVGGRPEHVAVKNLSLHVKKGEIFGLLGPNGAGKTTLISMITGVYAPTKGNAWIAGYDIVNNIEMVHLNMGVCPQFDLLWPDLTVEEHLLFYARLKGVAPSEEKAKVERAMKEVYLEQKASYKTAELSGGMKRRLSVAISLVGDPSIIFLDEPSTGLDPKNRRKLWDILSECRGKRAMVLTTHSMEEADVLCSRIGIITNGSLRCIGQSVTLKKNYGKGYHLYINCEKKKQQDRSAFDEESHQSDSGTQEEIKDNLFKYIDQIIPKNEKKPSFNMNFIFQIPNDNLKVSQIFDLLEKEKTRLKISDWGISQSSLEDVFMSIVETAEQ</sequence>
<keyword evidence="8 9" id="KW-0472">Membrane</keyword>
<evidence type="ECO:0000256" key="4">
    <source>
        <dbReference type="ARBA" id="ARBA00022737"/>
    </source>
</evidence>
<evidence type="ECO:0000259" key="10">
    <source>
        <dbReference type="PROSITE" id="PS50893"/>
    </source>
</evidence>
<feature type="transmembrane region" description="Helical" evidence="9">
    <location>
        <begin position="513"/>
        <end position="530"/>
    </location>
</feature>
<keyword evidence="7 9" id="KW-1133">Transmembrane helix</keyword>
<evidence type="ECO:0000256" key="8">
    <source>
        <dbReference type="ARBA" id="ARBA00023136"/>
    </source>
</evidence>